<dbReference type="PANTHER" id="PTHR33116:SF86">
    <property type="entry name" value="REVERSE TRANSCRIPTASE DOMAIN-CONTAINING PROTEIN"/>
    <property type="match status" value="1"/>
</dbReference>
<dbReference type="Proteomes" id="UP000701853">
    <property type="component" value="Chromosome 12"/>
</dbReference>
<evidence type="ECO:0000313" key="2">
    <source>
        <dbReference type="EMBL" id="KAG8476285.1"/>
    </source>
</evidence>
<dbReference type="EMBL" id="JAHUZN010000012">
    <property type="protein sequence ID" value="KAG8476285.1"/>
    <property type="molecule type" value="Genomic_DNA"/>
</dbReference>
<evidence type="ECO:0000259" key="1">
    <source>
        <dbReference type="Pfam" id="PF13966"/>
    </source>
</evidence>
<keyword evidence="3" id="KW-1185">Reference proteome</keyword>
<reference evidence="2 3" key="1">
    <citation type="journal article" date="2021" name="bioRxiv">
        <title>The Gossypium anomalum genome as a resource for cotton improvement and evolutionary analysis of hybrid incompatibility.</title>
        <authorList>
            <person name="Grover C.E."/>
            <person name="Yuan D."/>
            <person name="Arick M.A."/>
            <person name="Miller E.R."/>
            <person name="Hu G."/>
            <person name="Peterson D.G."/>
            <person name="Wendel J.F."/>
            <person name="Udall J.A."/>
        </authorList>
    </citation>
    <scope>NUCLEOTIDE SEQUENCE [LARGE SCALE GENOMIC DNA]</scope>
    <source>
        <strain evidence="2">JFW-Udall</strain>
        <tissue evidence="2">Leaf</tissue>
    </source>
</reference>
<dbReference type="OrthoDB" id="999432at2759"/>
<dbReference type="InterPro" id="IPR026960">
    <property type="entry name" value="RVT-Znf"/>
</dbReference>
<name>A0A8J6CN25_9ROSI</name>
<evidence type="ECO:0000313" key="3">
    <source>
        <dbReference type="Proteomes" id="UP000701853"/>
    </source>
</evidence>
<proteinExistence type="predicted"/>
<gene>
    <name evidence="2" type="ORF">CXB51_033089</name>
</gene>
<dbReference type="AlphaFoldDB" id="A0A8J6CN25"/>
<accession>A0A8J6CN25</accession>
<comment type="caution">
    <text evidence="2">The sequence shown here is derived from an EMBL/GenBank/DDBJ whole genome shotgun (WGS) entry which is preliminary data.</text>
</comment>
<protein>
    <recommendedName>
        <fullName evidence="1">Reverse transcriptase zinc-binding domain-containing protein</fullName>
    </recommendedName>
</protein>
<dbReference type="PANTHER" id="PTHR33116">
    <property type="entry name" value="REVERSE TRANSCRIPTASE ZINC-BINDING DOMAIN-CONTAINING PROTEIN-RELATED-RELATED"/>
    <property type="match status" value="1"/>
</dbReference>
<feature type="domain" description="Reverse transcriptase zinc-binding" evidence="1">
    <location>
        <begin position="243"/>
        <end position="337"/>
    </location>
</feature>
<sequence>MSKAYDRVEWNFVEEIMKKMGFEIGWVKSLMKCVSTVSYSVVINGNIGEIFCPTRGLRQGDPLSLFLFLFCGEELCSLKEDGGLGYRDLENFNIALLAKQGWRLVNFPDSLLARVSKAKYYPNSDFFKAWLGNLPSLTWRSVWAARGLLEKGLCWKVGIGDKILVLGDLWISGDETDRLQHHGNQENVKLVSDLIETNNRSWNTDVVMTTFRPEIARKILRIPLVELAHEDFQVWRGEMSGEFSVRSAYKLLQGTSEDPSNINLQTESKNFYRKLWKLHIPSKITLTVWRISSNFIPSLVNLKQKKAVVNALYPRCRQNEEDSYHIFQQCPMTREVWNHLKLSWILNSNHQNIWEWLTWIFSQGIT</sequence>
<organism evidence="2 3">
    <name type="scientific">Gossypium anomalum</name>
    <dbReference type="NCBI Taxonomy" id="47600"/>
    <lineage>
        <taxon>Eukaryota</taxon>
        <taxon>Viridiplantae</taxon>
        <taxon>Streptophyta</taxon>
        <taxon>Embryophyta</taxon>
        <taxon>Tracheophyta</taxon>
        <taxon>Spermatophyta</taxon>
        <taxon>Magnoliopsida</taxon>
        <taxon>eudicotyledons</taxon>
        <taxon>Gunneridae</taxon>
        <taxon>Pentapetalae</taxon>
        <taxon>rosids</taxon>
        <taxon>malvids</taxon>
        <taxon>Malvales</taxon>
        <taxon>Malvaceae</taxon>
        <taxon>Malvoideae</taxon>
        <taxon>Gossypium</taxon>
    </lineage>
</organism>
<dbReference type="Pfam" id="PF13966">
    <property type="entry name" value="zf-RVT"/>
    <property type="match status" value="1"/>
</dbReference>